<feature type="transmembrane region" description="Helical" evidence="1">
    <location>
        <begin position="46"/>
        <end position="64"/>
    </location>
</feature>
<dbReference type="KEGG" id="crq:GCK72_017685"/>
<dbReference type="HOGENOM" id="CLU_1005578_0_0_1"/>
<dbReference type="CTD" id="9823990"/>
<dbReference type="RefSeq" id="XP_003112456.2">
    <property type="nucleotide sequence ID" value="XM_003112408.2"/>
</dbReference>
<evidence type="ECO:0000313" key="3">
    <source>
        <dbReference type="Proteomes" id="UP000008281"/>
    </source>
</evidence>
<evidence type="ECO:0000256" key="1">
    <source>
        <dbReference type="SAM" id="Phobius"/>
    </source>
</evidence>
<proteinExistence type="predicted"/>
<accession>E3LU25</accession>
<organism evidence="3">
    <name type="scientific">Caenorhabditis remanei</name>
    <name type="common">Caenorhabditis vulgaris</name>
    <dbReference type="NCBI Taxonomy" id="31234"/>
    <lineage>
        <taxon>Eukaryota</taxon>
        <taxon>Metazoa</taxon>
        <taxon>Ecdysozoa</taxon>
        <taxon>Nematoda</taxon>
        <taxon>Chromadorea</taxon>
        <taxon>Rhabditida</taxon>
        <taxon>Rhabditina</taxon>
        <taxon>Rhabditomorpha</taxon>
        <taxon>Rhabditoidea</taxon>
        <taxon>Rhabditidae</taxon>
        <taxon>Peloderinae</taxon>
        <taxon>Caenorhabditis</taxon>
    </lineage>
</organism>
<name>E3LU25_CAERE</name>
<dbReference type="EMBL" id="DS268415">
    <property type="protein sequence ID" value="EFP10977.1"/>
    <property type="molecule type" value="Genomic_DNA"/>
</dbReference>
<protein>
    <submittedName>
        <fullName evidence="2">Uncharacterized protein</fullName>
    </submittedName>
</protein>
<evidence type="ECO:0000313" key="2">
    <source>
        <dbReference type="EMBL" id="EFP10977.1"/>
    </source>
</evidence>
<dbReference type="GeneID" id="9823990"/>
<dbReference type="Proteomes" id="UP000008281">
    <property type="component" value="Unassembled WGS sequence"/>
</dbReference>
<keyword evidence="3" id="KW-1185">Reference proteome</keyword>
<reference evidence="2" key="1">
    <citation type="submission" date="2007-07" db="EMBL/GenBank/DDBJ databases">
        <title>PCAP assembly of the Caenorhabditis remanei genome.</title>
        <authorList>
            <consortium name="The Caenorhabditis remanei Sequencing Consortium"/>
            <person name="Wilson R.K."/>
        </authorList>
    </citation>
    <scope>NUCLEOTIDE SEQUENCE [LARGE SCALE GENOMIC DNA]</scope>
    <source>
        <strain evidence="2">PB4641</strain>
    </source>
</reference>
<feature type="transmembrane region" description="Helical" evidence="1">
    <location>
        <begin position="70"/>
        <end position="91"/>
    </location>
</feature>
<gene>
    <name evidence="2" type="ORF">CRE_30746</name>
</gene>
<dbReference type="AlphaFoldDB" id="E3LU25"/>
<dbReference type="InParanoid" id="E3LU25"/>
<sequence length="277" mass="31492">MDSYNTAEHDNIDFEISLYFYREKLCKVEKYIEVAKIHQKERLMITTYYILAVGVTWILTLFVPSNTTSIAAFAESSTIVSLFFIGSLITWKYSTEGRQDTTYKKKYICVALCYITAIGVCGYLAVKLPPDTAVMMAFTAPSILVFLCSLPKLVDWVAEIVIINMSYDLLPEATSIEFTNKDQIERETLHEHILELSNKGINPIQHALCILSFIAIRLTLPFVQNLRSSNNIDDITVLDLIFYKVISIVYVLVFLLITICALQTRSIIASKRTIPNK</sequence>
<feature type="transmembrane region" description="Helical" evidence="1">
    <location>
        <begin position="107"/>
        <end position="126"/>
    </location>
</feature>
<keyword evidence="1" id="KW-0472">Membrane</keyword>
<keyword evidence="1" id="KW-0812">Transmembrane</keyword>
<feature type="transmembrane region" description="Helical" evidence="1">
    <location>
        <begin position="240"/>
        <end position="262"/>
    </location>
</feature>
<keyword evidence="1" id="KW-1133">Transmembrane helix</keyword>